<accession>A0A158BH11</accession>
<comment type="caution">
    <text evidence="6">The sequence shown here is derived from an EMBL/GenBank/DDBJ whole genome shotgun (WGS) entry which is preliminary data.</text>
</comment>
<keyword evidence="4" id="KW-0472">Membrane</keyword>
<evidence type="ECO:0000256" key="3">
    <source>
        <dbReference type="ARBA" id="ARBA00022475"/>
    </source>
</evidence>
<evidence type="ECO:0000313" key="6">
    <source>
        <dbReference type="EMBL" id="SAK69365.1"/>
    </source>
</evidence>
<dbReference type="SUPFAM" id="SSF81665">
    <property type="entry name" value="Calcium ATPase, transmembrane domain M"/>
    <property type="match status" value="1"/>
</dbReference>
<dbReference type="Proteomes" id="UP000054911">
    <property type="component" value="Unassembled WGS sequence"/>
</dbReference>
<dbReference type="SUPFAM" id="SSF81653">
    <property type="entry name" value="Calcium ATPase, transduction domain A"/>
    <property type="match status" value="1"/>
</dbReference>
<keyword evidence="4" id="KW-1133">Transmembrane helix</keyword>
<dbReference type="InterPro" id="IPR023298">
    <property type="entry name" value="ATPase_P-typ_TM_dom_sf"/>
</dbReference>
<sequence>MTLLHTDSSLDGLIDTDAEHRLRSKGKNEVAHDNPPHALVQLLHAFRNPFVVVLLVLAGISYCTDIYLASADDRDWTGVTILLAMVTLSSLLRFVQEYRSNKAAARLKAMVYSTATVVRRASETAKPIRKMVPVSSLVVGDIVDLHAGDMIPADIRLIKSRDLFVSQAALTGEALPVEKYDTLGAVMQKSANCSSEDLGNPLERPNICFMGTNVVSGTATAVVVETGANTYFGALAKSVTTRKRIETSFDRGVNSVSWLLIRFMLVMVPIVF</sequence>
<comment type="subcellular location">
    <subcellularLocation>
        <location evidence="1">Cell membrane</location>
        <topology evidence="1">Multi-pass membrane protein</topology>
    </subcellularLocation>
</comment>
<evidence type="ECO:0000259" key="5">
    <source>
        <dbReference type="SMART" id="SM00831"/>
    </source>
</evidence>
<keyword evidence="4" id="KW-0812">Transmembrane</keyword>
<dbReference type="GO" id="GO:0005886">
    <property type="term" value="C:plasma membrane"/>
    <property type="evidence" value="ECO:0007669"/>
    <property type="project" value="UniProtKB-SubCell"/>
</dbReference>
<feature type="transmembrane region" description="Helical" evidence="4">
    <location>
        <begin position="76"/>
        <end position="95"/>
    </location>
</feature>
<evidence type="ECO:0000313" key="7">
    <source>
        <dbReference type="Proteomes" id="UP000054911"/>
    </source>
</evidence>
<feature type="domain" description="Cation-transporting P-type ATPase N-terminal" evidence="5">
    <location>
        <begin position="3"/>
        <end position="66"/>
    </location>
</feature>
<comment type="similarity">
    <text evidence="2">Belongs to the cation transport ATPase (P-type) (TC 3.A.3) family. Type IIA subfamily.</text>
</comment>
<protein>
    <submittedName>
        <fullName evidence="6">Magnesium-translocating P-type ATPase</fullName>
    </submittedName>
</protein>
<dbReference type="Pfam" id="PF00122">
    <property type="entry name" value="E1-E2_ATPase"/>
    <property type="match status" value="1"/>
</dbReference>
<dbReference type="Gene3D" id="2.70.150.10">
    <property type="entry name" value="Calcium-transporting ATPase, cytoplasmic transduction domain A"/>
    <property type="match status" value="1"/>
</dbReference>
<dbReference type="AlphaFoldDB" id="A0A158BH11"/>
<keyword evidence="3" id="KW-1003">Cell membrane</keyword>
<dbReference type="PANTHER" id="PTHR43294">
    <property type="entry name" value="SODIUM/POTASSIUM-TRANSPORTING ATPASE SUBUNIT ALPHA"/>
    <property type="match status" value="1"/>
</dbReference>
<dbReference type="InterPro" id="IPR004014">
    <property type="entry name" value="ATPase_P-typ_cation-transptr_N"/>
</dbReference>
<dbReference type="EMBL" id="FCOE02000010">
    <property type="protein sequence ID" value="SAK69365.1"/>
    <property type="molecule type" value="Genomic_DNA"/>
</dbReference>
<dbReference type="PANTHER" id="PTHR43294:SF21">
    <property type="entry name" value="CATION TRANSPORTING ATPASE"/>
    <property type="match status" value="1"/>
</dbReference>
<dbReference type="STRING" id="1777141.AWB80_03556"/>
<gene>
    <name evidence="6" type="ORF">AWB80_03556</name>
</gene>
<feature type="transmembrane region" description="Helical" evidence="4">
    <location>
        <begin position="50"/>
        <end position="70"/>
    </location>
</feature>
<evidence type="ECO:0000256" key="1">
    <source>
        <dbReference type="ARBA" id="ARBA00004651"/>
    </source>
</evidence>
<feature type="transmembrane region" description="Helical" evidence="4">
    <location>
        <begin position="252"/>
        <end position="271"/>
    </location>
</feature>
<name>A0A158BH11_9BURK</name>
<proteinExistence type="inferred from homology"/>
<keyword evidence="7" id="KW-1185">Reference proteome</keyword>
<dbReference type="Pfam" id="PF00690">
    <property type="entry name" value="Cation_ATPase_N"/>
    <property type="match status" value="1"/>
</dbReference>
<dbReference type="InterPro" id="IPR008250">
    <property type="entry name" value="ATPase_P-typ_transduc_dom_A_sf"/>
</dbReference>
<reference evidence="6" key="1">
    <citation type="submission" date="2016-01" db="EMBL/GenBank/DDBJ databases">
        <authorList>
            <person name="Peeters C."/>
        </authorList>
    </citation>
    <scope>NUCLEOTIDE SEQUENCE [LARGE SCALE GENOMIC DNA]</scope>
    <source>
        <strain evidence="6">LMG 29323</strain>
    </source>
</reference>
<dbReference type="Gene3D" id="1.20.1110.10">
    <property type="entry name" value="Calcium-transporting ATPase, transmembrane domain"/>
    <property type="match status" value="1"/>
</dbReference>
<evidence type="ECO:0000256" key="2">
    <source>
        <dbReference type="ARBA" id="ARBA00005675"/>
    </source>
</evidence>
<dbReference type="SMART" id="SM00831">
    <property type="entry name" value="Cation_ATPase_N"/>
    <property type="match status" value="1"/>
</dbReference>
<dbReference type="InterPro" id="IPR050510">
    <property type="entry name" value="Cation_transp_ATPase_P-type"/>
</dbReference>
<dbReference type="InterPro" id="IPR059000">
    <property type="entry name" value="ATPase_P-type_domA"/>
</dbReference>
<organism evidence="6 7">
    <name type="scientific">Caballeronia pedi</name>
    <dbReference type="NCBI Taxonomy" id="1777141"/>
    <lineage>
        <taxon>Bacteria</taxon>
        <taxon>Pseudomonadati</taxon>
        <taxon>Pseudomonadota</taxon>
        <taxon>Betaproteobacteria</taxon>
        <taxon>Burkholderiales</taxon>
        <taxon>Burkholderiaceae</taxon>
        <taxon>Caballeronia</taxon>
    </lineage>
</organism>
<evidence type="ECO:0000256" key="4">
    <source>
        <dbReference type="SAM" id="Phobius"/>
    </source>
</evidence>